<gene>
    <name evidence="1" type="ORF">QJS10_CPA09g00571</name>
</gene>
<name>A0AAV9E6N3_ACOCL</name>
<evidence type="ECO:0000313" key="2">
    <source>
        <dbReference type="Proteomes" id="UP001180020"/>
    </source>
</evidence>
<proteinExistence type="predicted"/>
<comment type="caution">
    <text evidence="1">The sequence shown here is derived from an EMBL/GenBank/DDBJ whole genome shotgun (WGS) entry which is preliminary data.</text>
</comment>
<protein>
    <submittedName>
        <fullName evidence="1">Uncharacterized protein</fullName>
    </submittedName>
</protein>
<evidence type="ECO:0000313" key="1">
    <source>
        <dbReference type="EMBL" id="KAK1307943.1"/>
    </source>
</evidence>
<organism evidence="1 2">
    <name type="scientific">Acorus calamus</name>
    <name type="common">Sweet flag</name>
    <dbReference type="NCBI Taxonomy" id="4465"/>
    <lineage>
        <taxon>Eukaryota</taxon>
        <taxon>Viridiplantae</taxon>
        <taxon>Streptophyta</taxon>
        <taxon>Embryophyta</taxon>
        <taxon>Tracheophyta</taxon>
        <taxon>Spermatophyta</taxon>
        <taxon>Magnoliopsida</taxon>
        <taxon>Liliopsida</taxon>
        <taxon>Acoraceae</taxon>
        <taxon>Acorus</taxon>
    </lineage>
</organism>
<dbReference type="Proteomes" id="UP001180020">
    <property type="component" value="Unassembled WGS sequence"/>
</dbReference>
<dbReference type="EMBL" id="JAUJYO010000009">
    <property type="protein sequence ID" value="KAK1307943.1"/>
    <property type="molecule type" value="Genomic_DNA"/>
</dbReference>
<reference evidence="1" key="1">
    <citation type="journal article" date="2023" name="Nat. Commun.">
        <title>Diploid and tetraploid genomes of Acorus and the evolution of monocots.</title>
        <authorList>
            <person name="Ma L."/>
            <person name="Liu K.W."/>
            <person name="Li Z."/>
            <person name="Hsiao Y.Y."/>
            <person name="Qi Y."/>
            <person name="Fu T."/>
            <person name="Tang G.D."/>
            <person name="Zhang D."/>
            <person name="Sun W.H."/>
            <person name="Liu D.K."/>
            <person name="Li Y."/>
            <person name="Chen G.Z."/>
            <person name="Liu X.D."/>
            <person name="Liao X.Y."/>
            <person name="Jiang Y.T."/>
            <person name="Yu X."/>
            <person name="Hao Y."/>
            <person name="Huang J."/>
            <person name="Zhao X.W."/>
            <person name="Ke S."/>
            <person name="Chen Y.Y."/>
            <person name="Wu W.L."/>
            <person name="Hsu J.L."/>
            <person name="Lin Y.F."/>
            <person name="Huang M.D."/>
            <person name="Li C.Y."/>
            <person name="Huang L."/>
            <person name="Wang Z.W."/>
            <person name="Zhao X."/>
            <person name="Zhong W.Y."/>
            <person name="Peng D.H."/>
            <person name="Ahmad S."/>
            <person name="Lan S."/>
            <person name="Zhang J.S."/>
            <person name="Tsai W.C."/>
            <person name="Van de Peer Y."/>
            <person name="Liu Z.J."/>
        </authorList>
    </citation>
    <scope>NUCLEOTIDE SEQUENCE</scope>
    <source>
        <strain evidence="1">CP</strain>
    </source>
</reference>
<keyword evidence="2" id="KW-1185">Reference proteome</keyword>
<accession>A0AAV9E6N3</accession>
<reference evidence="1" key="2">
    <citation type="submission" date="2023-06" db="EMBL/GenBank/DDBJ databases">
        <authorList>
            <person name="Ma L."/>
            <person name="Liu K.-W."/>
            <person name="Li Z."/>
            <person name="Hsiao Y.-Y."/>
            <person name="Qi Y."/>
            <person name="Fu T."/>
            <person name="Tang G."/>
            <person name="Zhang D."/>
            <person name="Sun W.-H."/>
            <person name="Liu D.-K."/>
            <person name="Li Y."/>
            <person name="Chen G.-Z."/>
            <person name="Liu X.-D."/>
            <person name="Liao X.-Y."/>
            <person name="Jiang Y.-T."/>
            <person name="Yu X."/>
            <person name="Hao Y."/>
            <person name="Huang J."/>
            <person name="Zhao X.-W."/>
            <person name="Ke S."/>
            <person name="Chen Y.-Y."/>
            <person name="Wu W.-L."/>
            <person name="Hsu J.-L."/>
            <person name="Lin Y.-F."/>
            <person name="Huang M.-D."/>
            <person name="Li C.-Y."/>
            <person name="Huang L."/>
            <person name="Wang Z.-W."/>
            <person name="Zhao X."/>
            <person name="Zhong W.-Y."/>
            <person name="Peng D.-H."/>
            <person name="Ahmad S."/>
            <person name="Lan S."/>
            <person name="Zhang J.-S."/>
            <person name="Tsai W.-C."/>
            <person name="Van De Peer Y."/>
            <person name="Liu Z.-J."/>
        </authorList>
    </citation>
    <scope>NUCLEOTIDE SEQUENCE</scope>
    <source>
        <strain evidence="1">CP</strain>
        <tissue evidence="1">Leaves</tissue>
    </source>
</reference>
<sequence>MPPRAAMRTNELTATPERFMCSKRSTASEVSASGVMGAGEAGVSEARWARARRGFFGFKSPNLRQWADLLESAVGTRQSFKLRLQEIIRSRLQQIARSSIDPSAPRHFGNRQIF</sequence>
<dbReference type="AlphaFoldDB" id="A0AAV9E6N3"/>